<protein>
    <submittedName>
        <fullName evidence="2">Uncharacterized protein</fullName>
    </submittedName>
</protein>
<evidence type="ECO:0000313" key="2">
    <source>
        <dbReference type="EMBL" id="CEK82036.1"/>
    </source>
</evidence>
<accession>A0A0B7APW7</accession>
<organism evidence="2">
    <name type="scientific">Arion vulgaris</name>
    <dbReference type="NCBI Taxonomy" id="1028688"/>
    <lineage>
        <taxon>Eukaryota</taxon>
        <taxon>Metazoa</taxon>
        <taxon>Spiralia</taxon>
        <taxon>Lophotrochozoa</taxon>
        <taxon>Mollusca</taxon>
        <taxon>Gastropoda</taxon>
        <taxon>Heterobranchia</taxon>
        <taxon>Euthyneura</taxon>
        <taxon>Panpulmonata</taxon>
        <taxon>Eupulmonata</taxon>
        <taxon>Stylommatophora</taxon>
        <taxon>Helicina</taxon>
        <taxon>Arionoidea</taxon>
        <taxon>Arionidae</taxon>
        <taxon>Arion</taxon>
    </lineage>
</organism>
<dbReference type="AlphaFoldDB" id="A0A0B7APW7"/>
<evidence type="ECO:0000256" key="1">
    <source>
        <dbReference type="SAM" id="MobiDB-lite"/>
    </source>
</evidence>
<sequence>MKDSFKPQKLGIQERKTNERYNPEDDNISLREHLHRMGLGDLAACTCGPPKHNLQVCCSSAA</sequence>
<gene>
    <name evidence="2" type="primary">ORF129298</name>
</gene>
<name>A0A0B7APW7_9EUPU</name>
<proteinExistence type="predicted"/>
<feature type="region of interest" description="Disordered" evidence="1">
    <location>
        <begin position="1"/>
        <end position="25"/>
    </location>
</feature>
<dbReference type="EMBL" id="HACG01035171">
    <property type="protein sequence ID" value="CEK82036.1"/>
    <property type="molecule type" value="Transcribed_RNA"/>
</dbReference>
<reference evidence="2" key="1">
    <citation type="submission" date="2014-12" db="EMBL/GenBank/DDBJ databases">
        <title>Insight into the proteome of Arion vulgaris.</title>
        <authorList>
            <person name="Aradska J."/>
            <person name="Bulat T."/>
            <person name="Smidak R."/>
            <person name="Sarate P."/>
            <person name="Gangsoo J."/>
            <person name="Sialana F."/>
            <person name="Bilban M."/>
            <person name="Lubec G."/>
        </authorList>
    </citation>
    <scope>NUCLEOTIDE SEQUENCE</scope>
    <source>
        <tissue evidence="2">Skin</tissue>
    </source>
</reference>